<gene>
    <name evidence="1" type="ORF">NPIL_250041</name>
</gene>
<dbReference type="Proteomes" id="UP000887013">
    <property type="component" value="Unassembled WGS sequence"/>
</dbReference>
<evidence type="ECO:0000313" key="2">
    <source>
        <dbReference type="Proteomes" id="UP000887013"/>
    </source>
</evidence>
<dbReference type="AlphaFoldDB" id="A0A8X6IUI5"/>
<evidence type="ECO:0000313" key="1">
    <source>
        <dbReference type="EMBL" id="GFS59728.1"/>
    </source>
</evidence>
<organism evidence="1 2">
    <name type="scientific">Nephila pilipes</name>
    <name type="common">Giant wood spider</name>
    <name type="synonym">Nephila maculata</name>
    <dbReference type="NCBI Taxonomy" id="299642"/>
    <lineage>
        <taxon>Eukaryota</taxon>
        <taxon>Metazoa</taxon>
        <taxon>Ecdysozoa</taxon>
        <taxon>Arthropoda</taxon>
        <taxon>Chelicerata</taxon>
        <taxon>Arachnida</taxon>
        <taxon>Araneae</taxon>
        <taxon>Araneomorphae</taxon>
        <taxon>Entelegynae</taxon>
        <taxon>Araneoidea</taxon>
        <taxon>Nephilidae</taxon>
        <taxon>Nephila</taxon>
    </lineage>
</organism>
<keyword evidence="2" id="KW-1185">Reference proteome</keyword>
<proteinExistence type="predicted"/>
<reference evidence="1" key="1">
    <citation type="submission" date="2020-08" db="EMBL/GenBank/DDBJ databases">
        <title>Multicomponent nature underlies the extraordinary mechanical properties of spider dragline silk.</title>
        <authorList>
            <person name="Kono N."/>
            <person name="Nakamura H."/>
            <person name="Mori M."/>
            <person name="Yoshida Y."/>
            <person name="Ohtoshi R."/>
            <person name="Malay A.D."/>
            <person name="Moran D.A.P."/>
            <person name="Tomita M."/>
            <person name="Numata K."/>
            <person name="Arakawa K."/>
        </authorList>
    </citation>
    <scope>NUCLEOTIDE SEQUENCE</scope>
</reference>
<comment type="caution">
    <text evidence="1">The sequence shown here is derived from an EMBL/GenBank/DDBJ whole genome shotgun (WGS) entry which is preliminary data.</text>
</comment>
<name>A0A8X6IUI5_NEPPI</name>
<protein>
    <submittedName>
        <fullName evidence="1">Uncharacterized protein</fullName>
    </submittedName>
</protein>
<accession>A0A8X6IUI5</accession>
<dbReference type="EMBL" id="BMAW01093301">
    <property type="protein sequence ID" value="GFS59728.1"/>
    <property type="molecule type" value="Genomic_DNA"/>
</dbReference>
<sequence>MIISPVHDIIQYRSSKATDTTMIENDKSLKRVLATRMTDCLIALRVQKSLDLKYGTSTCENNVGVALINRWHRDINLQTRVLATARNKQSPSSKSERAFRQMVLFGTFRSNIIFQARDFVRLNVSVFEKSG</sequence>